<dbReference type="Gene3D" id="3.30.710.10">
    <property type="entry name" value="Potassium Channel Kv1.1, Chain A"/>
    <property type="match status" value="1"/>
</dbReference>
<dbReference type="InterPro" id="IPR044515">
    <property type="entry name" value="ABTB1"/>
</dbReference>
<dbReference type="Pfam" id="PF13637">
    <property type="entry name" value="Ank_4"/>
    <property type="match status" value="1"/>
</dbReference>
<evidence type="ECO:0000259" key="4">
    <source>
        <dbReference type="PROSITE" id="PS50097"/>
    </source>
</evidence>
<feature type="domain" description="BTB" evidence="4">
    <location>
        <begin position="280"/>
        <end position="367"/>
    </location>
</feature>
<dbReference type="AlphaFoldDB" id="A7TP25"/>
<protein>
    <recommendedName>
        <fullName evidence="4">BTB domain-containing protein</fullName>
    </recommendedName>
</protein>
<dbReference type="PANTHER" id="PTHR46231:SF1">
    <property type="entry name" value="ANKYRIN REPEAT AND BTB_POZ DOMAIN-CONTAINING PROTEIN 1"/>
    <property type="match status" value="1"/>
</dbReference>
<dbReference type="InParanoid" id="A7TP25"/>
<dbReference type="PANTHER" id="PTHR46231">
    <property type="entry name" value="ANKYRIN REPEAT AND BTB/POZ DOMAIN-CONTAINING PROTEIN 1"/>
    <property type="match status" value="1"/>
</dbReference>
<accession>A7TP25</accession>
<dbReference type="OrthoDB" id="684045at2759"/>
<dbReference type="STRING" id="436907.A7TP25"/>
<dbReference type="OMA" id="EGARCIY"/>
<dbReference type="GO" id="GO:0000151">
    <property type="term" value="C:ubiquitin ligase complex"/>
    <property type="evidence" value="ECO:0007669"/>
    <property type="project" value="TreeGrafter"/>
</dbReference>
<dbReference type="EMBL" id="DS480437">
    <property type="protein sequence ID" value="EDO15994.1"/>
    <property type="molecule type" value="Genomic_DNA"/>
</dbReference>
<evidence type="ECO:0000256" key="3">
    <source>
        <dbReference type="PROSITE-ProRule" id="PRU00023"/>
    </source>
</evidence>
<keyword evidence="1" id="KW-0677">Repeat</keyword>
<gene>
    <name evidence="5" type="ORF">Kpol_499p22</name>
</gene>
<organism evidence="6">
    <name type="scientific">Vanderwaltozyma polyspora (strain ATCC 22028 / DSM 70294 / BCRC 21397 / CBS 2163 / NBRC 10782 / NRRL Y-8283 / UCD 57-17)</name>
    <name type="common">Kluyveromyces polysporus</name>
    <dbReference type="NCBI Taxonomy" id="436907"/>
    <lineage>
        <taxon>Eukaryota</taxon>
        <taxon>Fungi</taxon>
        <taxon>Dikarya</taxon>
        <taxon>Ascomycota</taxon>
        <taxon>Saccharomycotina</taxon>
        <taxon>Saccharomycetes</taxon>
        <taxon>Saccharomycetales</taxon>
        <taxon>Saccharomycetaceae</taxon>
        <taxon>Vanderwaltozyma</taxon>
    </lineage>
</organism>
<dbReference type="RefSeq" id="XP_001643852.1">
    <property type="nucleotide sequence ID" value="XM_001643802.1"/>
</dbReference>
<dbReference type="PROSITE" id="PS50097">
    <property type="entry name" value="BTB"/>
    <property type="match status" value="1"/>
</dbReference>
<evidence type="ECO:0000313" key="6">
    <source>
        <dbReference type="Proteomes" id="UP000000267"/>
    </source>
</evidence>
<sequence length="520" mass="60460">MNEYRTDFEKLCYACRVGDLENVDRLAAAGVNLNGVDNFDNSPLFLASLCGHEEVVKLLLERGAICDRDRYEGARCIYGALTDIIRDILLAYDISKAVDTSQPFATHISSLLSEEEFLTNGLKLVFKQDNEHIDIHQFLLKARCVELWKTFFSASNKFIPTFYVPTNNRLKIFTLIIKFIYLIPVIHEIKTTEYPELIDLSKELKLETLSNFLDKLRHVTDPSEKSSMIIEFQFRVTEEARLQLCNFVENNIFLNTIDPKNLKTANTPASYNSKIIDPSADILLLAKDSSDTERIYPCHISILSRAHYFQVLFSLPFSENHMFRKLKNNNDSDAFSNLPVISLPPCEFIVAEIVIRYLYYDDSDIPWEYSIDVLLIADFLLEDRLKSMSAIVITQDPQVLKNYSIFEILDVAWQTRMERLEHFVAKILAKDIRKYYKSEEFKDAIMKSSKRISEREETDTIELVDDIRYYLLEKYSLEPDDIQYYETVDDIRELQSAGILDYRKDLDLIDQVLHILHLNA</sequence>
<dbReference type="Gene3D" id="1.25.40.20">
    <property type="entry name" value="Ankyrin repeat-containing domain"/>
    <property type="match status" value="1"/>
</dbReference>
<feature type="repeat" description="ANK" evidence="3">
    <location>
        <begin position="39"/>
        <end position="64"/>
    </location>
</feature>
<dbReference type="Proteomes" id="UP000000267">
    <property type="component" value="Unassembled WGS sequence"/>
</dbReference>
<dbReference type="SUPFAM" id="SSF54695">
    <property type="entry name" value="POZ domain"/>
    <property type="match status" value="1"/>
</dbReference>
<dbReference type="HOGENOM" id="CLU_022885_2_0_1"/>
<dbReference type="GO" id="GO:0005737">
    <property type="term" value="C:cytoplasm"/>
    <property type="evidence" value="ECO:0007669"/>
    <property type="project" value="TreeGrafter"/>
</dbReference>
<dbReference type="PROSITE" id="PS50297">
    <property type="entry name" value="ANK_REP_REGION"/>
    <property type="match status" value="1"/>
</dbReference>
<keyword evidence="6" id="KW-1185">Reference proteome</keyword>
<dbReference type="eggNOG" id="KOG0511">
    <property type="taxonomic scope" value="Eukaryota"/>
</dbReference>
<evidence type="ECO:0000256" key="2">
    <source>
        <dbReference type="ARBA" id="ARBA00023043"/>
    </source>
</evidence>
<evidence type="ECO:0000256" key="1">
    <source>
        <dbReference type="ARBA" id="ARBA00022737"/>
    </source>
</evidence>
<dbReference type="InterPro" id="IPR011333">
    <property type="entry name" value="SKP1/BTB/POZ_sf"/>
</dbReference>
<dbReference type="KEGG" id="vpo:Kpol_499p22"/>
<keyword evidence="2 3" id="KW-0040">ANK repeat</keyword>
<dbReference type="SMART" id="SM00248">
    <property type="entry name" value="ANK"/>
    <property type="match status" value="2"/>
</dbReference>
<dbReference type="PhylomeDB" id="A7TP25"/>
<dbReference type="InterPro" id="IPR002110">
    <property type="entry name" value="Ankyrin_rpt"/>
</dbReference>
<dbReference type="InterPro" id="IPR000210">
    <property type="entry name" value="BTB/POZ_dom"/>
</dbReference>
<dbReference type="GeneID" id="5544093"/>
<reference evidence="5 6" key="1">
    <citation type="journal article" date="2007" name="Proc. Natl. Acad. Sci. U.S.A.">
        <title>Independent sorting-out of thousands of duplicated gene pairs in two yeast species descended from a whole-genome duplication.</title>
        <authorList>
            <person name="Scannell D.R."/>
            <person name="Frank A.C."/>
            <person name="Conant G.C."/>
            <person name="Byrne K.P."/>
            <person name="Woolfit M."/>
            <person name="Wolfe K.H."/>
        </authorList>
    </citation>
    <scope>NUCLEOTIDE SEQUENCE [LARGE SCALE GENOMIC DNA]</scope>
    <source>
        <strain evidence="6">ATCC 22028 / DSM 70294 / BCRC 21397 / CBS 2163 / NBRC 10782 / NRRL Y-8283 / UCD 57-17</strain>
    </source>
</reference>
<dbReference type="FunCoup" id="A7TP25">
    <property type="interactions" value="65"/>
</dbReference>
<evidence type="ECO:0000313" key="5">
    <source>
        <dbReference type="EMBL" id="EDO15994.1"/>
    </source>
</evidence>
<name>A7TP25_VANPO</name>
<proteinExistence type="predicted"/>
<dbReference type="InterPro" id="IPR036770">
    <property type="entry name" value="Ankyrin_rpt-contain_sf"/>
</dbReference>
<dbReference type="SUPFAM" id="SSF48403">
    <property type="entry name" value="Ankyrin repeat"/>
    <property type="match status" value="1"/>
</dbReference>
<dbReference type="PROSITE" id="PS50088">
    <property type="entry name" value="ANK_REPEAT"/>
    <property type="match status" value="1"/>
</dbReference>